<keyword evidence="5 6" id="KW-0472">Membrane</keyword>
<proteinExistence type="predicted"/>
<feature type="transmembrane region" description="Helical" evidence="6">
    <location>
        <begin position="351"/>
        <end position="372"/>
    </location>
</feature>
<feature type="domain" description="Major facilitator superfamily (MFS) profile" evidence="7">
    <location>
        <begin position="126"/>
        <end position="532"/>
    </location>
</feature>
<comment type="caution">
    <text evidence="8">The sequence shown here is derived from an EMBL/GenBank/DDBJ whole genome shotgun (WGS) entry which is preliminary data.</text>
</comment>
<keyword evidence="2" id="KW-0813">Transport</keyword>
<dbReference type="GO" id="GO:0022857">
    <property type="term" value="F:transmembrane transporter activity"/>
    <property type="evidence" value="ECO:0007669"/>
    <property type="project" value="InterPro"/>
</dbReference>
<dbReference type="PROSITE" id="PS50850">
    <property type="entry name" value="MFS"/>
    <property type="match status" value="1"/>
</dbReference>
<evidence type="ECO:0000256" key="3">
    <source>
        <dbReference type="ARBA" id="ARBA00022692"/>
    </source>
</evidence>
<gene>
    <name evidence="8" type="ORF">TrST_g1681</name>
</gene>
<evidence type="ECO:0000256" key="5">
    <source>
        <dbReference type="ARBA" id="ARBA00023136"/>
    </source>
</evidence>
<dbReference type="PANTHER" id="PTHR43791">
    <property type="entry name" value="PERMEASE-RELATED"/>
    <property type="match status" value="1"/>
</dbReference>
<dbReference type="AlphaFoldDB" id="A0A9W7BJX2"/>
<dbReference type="Gene3D" id="1.20.1250.20">
    <property type="entry name" value="MFS general substrate transporter like domains"/>
    <property type="match status" value="2"/>
</dbReference>
<dbReference type="InterPro" id="IPR036259">
    <property type="entry name" value="MFS_trans_sf"/>
</dbReference>
<dbReference type="OrthoDB" id="196786at2759"/>
<evidence type="ECO:0000256" key="1">
    <source>
        <dbReference type="ARBA" id="ARBA00004141"/>
    </source>
</evidence>
<evidence type="ECO:0000256" key="6">
    <source>
        <dbReference type="SAM" id="Phobius"/>
    </source>
</evidence>
<keyword evidence="3 6" id="KW-0812">Transmembrane</keyword>
<dbReference type="Proteomes" id="UP001165085">
    <property type="component" value="Unassembled WGS sequence"/>
</dbReference>
<dbReference type="InterPro" id="IPR011701">
    <property type="entry name" value="MFS"/>
</dbReference>
<dbReference type="PANTHER" id="PTHR43791:SF36">
    <property type="entry name" value="TRANSPORTER, PUTATIVE (AFU_ORTHOLOGUE AFUA_6G08340)-RELATED"/>
    <property type="match status" value="1"/>
</dbReference>
<evidence type="ECO:0000313" key="8">
    <source>
        <dbReference type="EMBL" id="GMH89002.1"/>
    </source>
</evidence>
<dbReference type="EMBL" id="BRXY01000349">
    <property type="protein sequence ID" value="GMH89002.1"/>
    <property type="molecule type" value="Genomic_DNA"/>
</dbReference>
<feature type="transmembrane region" description="Helical" evidence="6">
    <location>
        <begin position="420"/>
        <end position="441"/>
    </location>
</feature>
<sequence>MLNDCSELTQDCIVTLKKEQPALLSLTRIIPLSPWHKTIIPSNLVLEQTPRGARLVERPLSFVNNLPYLVNTLTNMASDSSIAIKLSDTVSEEEDHHTHLLAEEELEDGSTSASLVGAVSRLRFRILPLMFLLSFVSYLDRTNLAFVADDMQDSLGLNDTVYSLGAGFFFVTYGSMQIPSNRLLTRFGGVSWISFLAVSWGASTCGMALITGEWSFYSVRATLGFFEAGFFPGTMVYLRSLFATEDFGFAYSVVMSATCLALMTGGPVIAGIEALSTKFVPDFDTWRTCFIVQGGAAAFVGVLLYVFQPRDIQSCKSLTPQEKILVTRQVNSVKEPPGEPNLQEVMSLSTLWYFSIHWLVFSLPYWGFIYWAPKIIDEIEAGSVSSTAVLFLSSIPYTGAVMGNLTIARLAEKYGPSTRFSFVGFAMFLAAFGFFLGAVSSSKTSKLAGLTIAGAGLWGSYGPLWSMISQEASSTTDKGSYMAAVNGIGTIGGFIGPYVVSAFDTRAESFAFFSGCAALSMLILAGAVKDSKSGLGFK</sequence>
<reference evidence="9" key="1">
    <citation type="journal article" date="2023" name="Commun. Biol.">
        <title>Genome analysis of Parmales, the sister group of diatoms, reveals the evolutionary specialization of diatoms from phago-mixotrophs to photoautotrophs.</title>
        <authorList>
            <person name="Ban H."/>
            <person name="Sato S."/>
            <person name="Yoshikawa S."/>
            <person name="Yamada K."/>
            <person name="Nakamura Y."/>
            <person name="Ichinomiya M."/>
            <person name="Sato N."/>
            <person name="Blanc-Mathieu R."/>
            <person name="Endo H."/>
            <person name="Kuwata A."/>
            <person name="Ogata H."/>
        </authorList>
    </citation>
    <scope>NUCLEOTIDE SEQUENCE [LARGE SCALE GENOMIC DNA]</scope>
    <source>
        <strain evidence="9">NIES 3701</strain>
    </source>
</reference>
<feature type="transmembrane region" description="Helical" evidence="6">
    <location>
        <begin position="480"/>
        <end position="503"/>
    </location>
</feature>
<dbReference type="Pfam" id="PF07690">
    <property type="entry name" value="MFS_1"/>
    <property type="match status" value="1"/>
</dbReference>
<feature type="transmembrane region" description="Helical" evidence="6">
    <location>
        <begin position="216"/>
        <end position="237"/>
    </location>
</feature>
<feature type="transmembrane region" description="Helical" evidence="6">
    <location>
        <begin position="384"/>
        <end position="408"/>
    </location>
</feature>
<feature type="transmembrane region" description="Helical" evidence="6">
    <location>
        <begin position="122"/>
        <end position="140"/>
    </location>
</feature>
<name>A0A9W7BJX2_9STRA</name>
<organism evidence="8 9">
    <name type="scientific">Triparma strigata</name>
    <dbReference type="NCBI Taxonomy" id="1606541"/>
    <lineage>
        <taxon>Eukaryota</taxon>
        <taxon>Sar</taxon>
        <taxon>Stramenopiles</taxon>
        <taxon>Ochrophyta</taxon>
        <taxon>Bolidophyceae</taxon>
        <taxon>Parmales</taxon>
        <taxon>Triparmaceae</taxon>
        <taxon>Triparma</taxon>
    </lineage>
</organism>
<feature type="transmembrane region" description="Helical" evidence="6">
    <location>
        <begin position="290"/>
        <end position="307"/>
    </location>
</feature>
<keyword evidence="9" id="KW-1185">Reference proteome</keyword>
<keyword evidence="4 6" id="KW-1133">Transmembrane helix</keyword>
<feature type="transmembrane region" description="Helical" evidence="6">
    <location>
        <begin position="509"/>
        <end position="528"/>
    </location>
</feature>
<dbReference type="InterPro" id="IPR020846">
    <property type="entry name" value="MFS_dom"/>
</dbReference>
<feature type="transmembrane region" description="Helical" evidence="6">
    <location>
        <begin position="249"/>
        <end position="270"/>
    </location>
</feature>
<protein>
    <recommendedName>
        <fullName evidence="7">Major facilitator superfamily (MFS) profile domain-containing protein</fullName>
    </recommendedName>
</protein>
<accession>A0A9W7BJX2</accession>
<evidence type="ECO:0000259" key="7">
    <source>
        <dbReference type="PROSITE" id="PS50850"/>
    </source>
</evidence>
<dbReference type="GO" id="GO:0016020">
    <property type="term" value="C:membrane"/>
    <property type="evidence" value="ECO:0007669"/>
    <property type="project" value="UniProtKB-SubCell"/>
</dbReference>
<feature type="transmembrane region" description="Helical" evidence="6">
    <location>
        <begin position="160"/>
        <end position="178"/>
    </location>
</feature>
<evidence type="ECO:0000256" key="4">
    <source>
        <dbReference type="ARBA" id="ARBA00022989"/>
    </source>
</evidence>
<evidence type="ECO:0000313" key="9">
    <source>
        <dbReference type="Proteomes" id="UP001165085"/>
    </source>
</evidence>
<feature type="transmembrane region" description="Helical" evidence="6">
    <location>
        <begin position="190"/>
        <end position="210"/>
    </location>
</feature>
<comment type="subcellular location">
    <subcellularLocation>
        <location evidence="1">Membrane</location>
        <topology evidence="1">Multi-pass membrane protein</topology>
    </subcellularLocation>
</comment>
<dbReference type="SUPFAM" id="SSF103473">
    <property type="entry name" value="MFS general substrate transporter"/>
    <property type="match status" value="1"/>
</dbReference>
<evidence type="ECO:0000256" key="2">
    <source>
        <dbReference type="ARBA" id="ARBA00022448"/>
    </source>
</evidence>